<sequence length="288" mass="32663">MFSDNFNPKAELCSIEVADIAEFPTELGSRCLLLRELGLNAYRNTEEELFEAVTGSAQCSEYLKICLQDSRCRAFWERFRRGVTPFSERDPVRLLGYQGRYRVSEGKHRVCLAKRAGVKTLKAYVWSLPEDTESLLSPEGTPGRYRFRYLLDPGCRSAASGEAAGLWVASPPGVPPGRFDFSPALLDVRQDTDGEFVPLFAGLSYRVSVTGITRRTGLFGYRKFISVESEIIIEPTHRKTKIWLFSIPAGEALSMRPAGCTHLKTVYRFGCWRRRHFKLLSRIFFGSF</sequence>
<dbReference type="Proteomes" id="UP000662904">
    <property type="component" value="Chromosome"/>
</dbReference>
<reference evidence="1" key="1">
    <citation type="submission" date="2020-07" db="EMBL/GenBank/DDBJ databases">
        <title>Koleobacter methoxysyntrophicus gen. nov., sp. nov., a novel anaerobic bacterium isolated from deep subsurface oil field and proposal of Koleobacterales ord. nov. in the phylum Firmicutes.</title>
        <authorList>
            <person name="Sakamoto S."/>
            <person name="Tamaki H."/>
        </authorList>
    </citation>
    <scope>NUCLEOTIDE SEQUENCE</scope>
    <source>
        <strain evidence="1">NRmbB1</strain>
    </source>
</reference>
<name>A0A8A0RSX4_9FIRM</name>
<evidence type="ECO:0000313" key="1">
    <source>
        <dbReference type="EMBL" id="QSQ10599.1"/>
    </source>
</evidence>
<dbReference type="KEGG" id="kme:H0A61_03009"/>
<accession>A0A8A0RSX4</accession>
<dbReference type="EMBL" id="CP059066">
    <property type="protein sequence ID" value="QSQ10599.1"/>
    <property type="molecule type" value="Genomic_DNA"/>
</dbReference>
<keyword evidence="2" id="KW-1185">Reference proteome</keyword>
<gene>
    <name evidence="1" type="ORF">H0A61_03009</name>
</gene>
<organism evidence="1 2">
    <name type="scientific">Koleobacter methoxysyntrophicus</name>
    <dbReference type="NCBI Taxonomy" id="2751313"/>
    <lineage>
        <taxon>Bacteria</taxon>
        <taxon>Bacillati</taxon>
        <taxon>Bacillota</taxon>
        <taxon>Clostridia</taxon>
        <taxon>Koleobacterales</taxon>
        <taxon>Koleobacteraceae</taxon>
        <taxon>Koleobacter</taxon>
    </lineage>
</organism>
<protein>
    <submittedName>
        <fullName evidence="1">Uncharacterized protein</fullName>
    </submittedName>
</protein>
<dbReference type="AlphaFoldDB" id="A0A8A0RSX4"/>
<evidence type="ECO:0000313" key="2">
    <source>
        <dbReference type="Proteomes" id="UP000662904"/>
    </source>
</evidence>
<proteinExistence type="predicted"/>